<name>A0A4Q4MIC6_9PLEO</name>
<reference evidence="4" key="1">
    <citation type="journal article" date="2019" name="bioRxiv">
        <title>Genomics, evolutionary history and diagnostics of the Alternaria alternata species group including apple and Asian pear pathotypes.</title>
        <authorList>
            <person name="Armitage A.D."/>
            <person name="Cockerton H.M."/>
            <person name="Sreenivasaprasad S."/>
            <person name="Woodhall J.W."/>
            <person name="Lane C.R."/>
            <person name="Harrison R.J."/>
            <person name="Clarkson J.P."/>
        </authorList>
    </citation>
    <scope>NUCLEOTIDE SEQUENCE [LARGE SCALE GENOMIC DNA]</scope>
    <source>
        <strain evidence="4">FERA 1082</strain>
    </source>
</reference>
<evidence type="ECO:0000313" key="3">
    <source>
        <dbReference type="EMBL" id="RYN51718.1"/>
    </source>
</evidence>
<dbReference type="GO" id="GO:0005737">
    <property type="term" value="C:cytoplasm"/>
    <property type="evidence" value="ECO:0007669"/>
    <property type="project" value="TreeGrafter"/>
</dbReference>
<dbReference type="PANTHER" id="PTHR48079">
    <property type="entry name" value="PROTEIN YEEZ"/>
    <property type="match status" value="1"/>
</dbReference>
<dbReference type="Proteomes" id="UP000292402">
    <property type="component" value="Unassembled WGS sequence"/>
</dbReference>
<sequence length="356" mass="39097">MTRKKILLTGVTGYIGGSVLHQLLRSKHPSIQEAEIACLVRGQDRVAQLHNAFGSRLKVVLFEGLEDTAHLVEIASQYDVVFNMTLGYHLATAVAFVKGLSLRRVHTGRDVWLVHTSGVSNLADQPLSGDHIEPSLDREFNDSEDDIYTYEKTRNARKRYIQRTTELGMIDAGLESGVKTVVLMSPLIYGVGTGLWNKRSLQVPRLVRAAITEGQAVVVGDGKGVWDNVHVEDLARLYELTLINILSQHGASLPTGKQGVIFSAHRRHTWIDVSQAVADAVCKAGLIDSNIVRTVSLAEGAKLFTGGVEQVAELGFASTCRTRSEVAKRLDWYPSAGIEAWEQGFVEEVDALRSKL</sequence>
<dbReference type="InterPro" id="IPR013120">
    <property type="entry name" value="FAR_NAD-bd"/>
</dbReference>
<dbReference type="GO" id="GO:0004029">
    <property type="term" value="F:aldehyde dehydrogenase (NAD+) activity"/>
    <property type="evidence" value="ECO:0007669"/>
    <property type="project" value="TreeGrafter"/>
</dbReference>
<comment type="caution">
    <text evidence="3">The sequence shown here is derived from an EMBL/GenBank/DDBJ whole genome shotgun (WGS) entry which is preliminary data.</text>
</comment>
<dbReference type="InterPro" id="IPR051783">
    <property type="entry name" value="NAD(P)-dependent_oxidoreduct"/>
</dbReference>
<evidence type="ECO:0000259" key="1">
    <source>
        <dbReference type="Pfam" id="PF01370"/>
    </source>
</evidence>
<feature type="domain" description="Thioester reductase (TE)" evidence="2">
    <location>
        <begin position="8"/>
        <end position="48"/>
    </location>
</feature>
<dbReference type="Gene3D" id="3.40.50.720">
    <property type="entry name" value="NAD(P)-binding Rossmann-like Domain"/>
    <property type="match status" value="1"/>
</dbReference>
<evidence type="ECO:0000259" key="2">
    <source>
        <dbReference type="Pfam" id="PF07993"/>
    </source>
</evidence>
<feature type="domain" description="NAD-dependent epimerase/dehydratase" evidence="1">
    <location>
        <begin position="169"/>
        <end position="242"/>
    </location>
</feature>
<dbReference type="SUPFAM" id="SSF51735">
    <property type="entry name" value="NAD(P)-binding Rossmann-fold domains"/>
    <property type="match status" value="1"/>
</dbReference>
<dbReference type="Pfam" id="PF07993">
    <property type="entry name" value="NAD_binding_4"/>
    <property type="match status" value="1"/>
</dbReference>
<dbReference type="InterPro" id="IPR001509">
    <property type="entry name" value="Epimerase_deHydtase"/>
</dbReference>
<accession>A0A4Q4MIC6</accession>
<dbReference type="InterPro" id="IPR036291">
    <property type="entry name" value="NAD(P)-bd_dom_sf"/>
</dbReference>
<protein>
    <submittedName>
        <fullName evidence="3">Uncharacterized protein</fullName>
    </submittedName>
</protein>
<proteinExistence type="predicted"/>
<dbReference type="Pfam" id="PF01370">
    <property type="entry name" value="Epimerase"/>
    <property type="match status" value="1"/>
</dbReference>
<dbReference type="AlphaFoldDB" id="A0A4Q4MIC6"/>
<evidence type="ECO:0000313" key="4">
    <source>
        <dbReference type="Proteomes" id="UP000292402"/>
    </source>
</evidence>
<gene>
    <name evidence="3" type="ORF">AA0114_g5448</name>
</gene>
<organism evidence="3 4">
    <name type="scientific">Alternaria tenuissima</name>
    <dbReference type="NCBI Taxonomy" id="119927"/>
    <lineage>
        <taxon>Eukaryota</taxon>
        <taxon>Fungi</taxon>
        <taxon>Dikarya</taxon>
        <taxon>Ascomycota</taxon>
        <taxon>Pezizomycotina</taxon>
        <taxon>Dothideomycetes</taxon>
        <taxon>Pleosporomycetidae</taxon>
        <taxon>Pleosporales</taxon>
        <taxon>Pleosporineae</taxon>
        <taxon>Pleosporaceae</taxon>
        <taxon>Alternaria</taxon>
        <taxon>Alternaria sect. Alternaria</taxon>
        <taxon>Alternaria alternata complex</taxon>
    </lineage>
</organism>
<dbReference type="PANTHER" id="PTHR48079:SF6">
    <property type="entry name" value="NAD(P)-BINDING DOMAIN-CONTAINING PROTEIN-RELATED"/>
    <property type="match status" value="1"/>
</dbReference>
<dbReference type="EMBL" id="PDXA01000015">
    <property type="protein sequence ID" value="RYN51718.1"/>
    <property type="molecule type" value="Genomic_DNA"/>
</dbReference>